<keyword evidence="10 12" id="KW-0472">Membrane</keyword>
<dbReference type="SMART" id="SM00387">
    <property type="entry name" value="HATPase_c"/>
    <property type="match status" value="1"/>
</dbReference>
<dbReference type="SUPFAM" id="SSF55874">
    <property type="entry name" value="ATPase domain of HSP90 chaperone/DNA topoisomerase II/histidine kinase"/>
    <property type="match status" value="1"/>
</dbReference>
<dbReference type="InterPro" id="IPR005467">
    <property type="entry name" value="His_kinase_dom"/>
</dbReference>
<dbReference type="PRINTS" id="PR00344">
    <property type="entry name" value="BCTRLSENSOR"/>
</dbReference>
<evidence type="ECO:0000256" key="1">
    <source>
        <dbReference type="ARBA" id="ARBA00000085"/>
    </source>
</evidence>
<evidence type="ECO:0000256" key="11">
    <source>
        <dbReference type="SAM" id="Coils"/>
    </source>
</evidence>
<evidence type="ECO:0000256" key="3">
    <source>
        <dbReference type="ARBA" id="ARBA00012438"/>
    </source>
</evidence>
<evidence type="ECO:0000256" key="10">
    <source>
        <dbReference type="ARBA" id="ARBA00023136"/>
    </source>
</evidence>
<evidence type="ECO:0000313" key="15">
    <source>
        <dbReference type="Proteomes" id="UP000235036"/>
    </source>
</evidence>
<dbReference type="CDD" id="cd12912">
    <property type="entry name" value="PDC2_MCP_like"/>
    <property type="match status" value="1"/>
</dbReference>
<comment type="caution">
    <text evidence="14">The sequence shown here is derived from an EMBL/GenBank/DDBJ whole genome shotgun (WGS) entry which is preliminary data.</text>
</comment>
<dbReference type="EMBL" id="NRQW01000343">
    <property type="protein sequence ID" value="PLZ88374.1"/>
    <property type="molecule type" value="Genomic_DNA"/>
</dbReference>
<dbReference type="PANTHER" id="PTHR43065">
    <property type="entry name" value="SENSOR HISTIDINE KINASE"/>
    <property type="match status" value="1"/>
</dbReference>
<keyword evidence="6 12" id="KW-0812">Transmembrane</keyword>
<evidence type="ECO:0000256" key="7">
    <source>
        <dbReference type="ARBA" id="ARBA00022777"/>
    </source>
</evidence>
<dbReference type="SUPFAM" id="SSF47384">
    <property type="entry name" value="Homodimeric domain of signal transducing histidine kinase"/>
    <property type="match status" value="1"/>
</dbReference>
<feature type="transmembrane region" description="Helical" evidence="12">
    <location>
        <begin position="306"/>
        <end position="326"/>
    </location>
</feature>
<evidence type="ECO:0000313" key="14">
    <source>
        <dbReference type="EMBL" id="PLZ88374.1"/>
    </source>
</evidence>
<comment type="subcellular location">
    <subcellularLocation>
        <location evidence="2">Cell membrane</location>
        <topology evidence="2">Multi-pass membrane protein</topology>
    </subcellularLocation>
</comment>
<keyword evidence="8 12" id="KW-1133">Transmembrane helix</keyword>
<organism evidence="14 15">
    <name type="scientific">Fischerella muscicola CCMEE 5323</name>
    <dbReference type="NCBI Taxonomy" id="2019572"/>
    <lineage>
        <taxon>Bacteria</taxon>
        <taxon>Bacillati</taxon>
        <taxon>Cyanobacteriota</taxon>
        <taxon>Cyanophyceae</taxon>
        <taxon>Nostocales</taxon>
        <taxon>Hapalosiphonaceae</taxon>
        <taxon>Fischerella</taxon>
    </lineage>
</organism>
<evidence type="ECO:0000256" key="12">
    <source>
        <dbReference type="SAM" id="Phobius"/>
    </source>
</evidence>
<dbReference type="Pfam" id="PF02743">
    <property type="entry name" value="dCache_1"/>
    <property type="match status" value="1"/>
</dbReference>
<dbReference type="Pfam" id="PF02518">
    <property type="entry name" value="HATPase_c"/>
    <property type="match status" value="1"/>
</dbReference>
<protein>
    <recommendedName>
        <fullName evidence="3">histidine kinase</fullName>
        <ecNumber evidence="3">2.7.13.3</ecNumber>
    </recommendedName>
</protein>
<accession>A0A2N6K1F9</accession>
<keyword evidence="5" id="KW-0597">Phosphoprotein</keyword>
<dbReference type="InterPro" id="IPR036097">
    <property type="entry name" value="HisK_dim/P_sf"/>
</dbReference>
<dbReference type="AlphaFoldDB" id="A0A2N6K1F9"/>
<keyword evidence="4" id="KW-1003">Cell membrane</keyword>
<keyword evidence="15" id="KW-1185">Reference proteome</keyword>
<evidence type="ECO:0000256" key="9">
    <source>
        <dbReference type="ARBA" id="ARBA00023012"/>
    </source>
</evidence>
<dbReference type="CDD" id="cd00082">
    <property type="entry name" value="HisKA"/>
    <property type="match status" value="1"/>
</dbReference>
<keyword evidence="9" id="KW-0902">Two-component regulatory system</keyword>
<evidence type="ECO:0000259" key="13">
    <source>
        <dbReference type="PROSITE" id="PS50109"/>
    </source>
</evidence>
<evidence type="ECO:0000256" key="8">
    <source>
        <dbReference type="ARBA" id="ARBA00022989"/>
    </source>
</evidence>
<dbReference type="InterPro" id="IPR003594">
    <property type="entry name" value="HATPase_dom"/>
</dbReference>
<keyword evidence="7 14" id="KW-0808">Transferase</keyword>
<dbReference type="Gene3D" id="1.10.287.130">
    <property type="match status" value="1"/>
</dbReference>
<dbReference type="EC" id="2.7.13.3" evidence="3"/>
<gene>
    <name evidence="14" type="ORF">CEN44_15585</name>
</gene>
<proteinExistence type="predicted"/>
<dbReference type="GO" id="GO:0005886">
    <property type="term" value="C:plasma membrane"/>
    <property type="evidence" value="ECO:0007669"/>
    <property type="project" value="UniProtKB-SubCell"/>
</dbReference>
<sequence length="641" mass="71383">MFSHANLLKLRDLCGIWKYRSQHKKQSPRLTASLLLASTTLAIAIIGVASYKVVREIILKQLQEKVLLEVRQGTNEIDQWLATSSSEVQTIANTDIVRSLNWSVMEPYLQAEVKRINKFFVIGVTYPDGFYYTTQLGKTNKKNNDRDFVKKALAGQVNISDPFMGRASKTPTIAIASPIRQSYDPASPPIAVIFGSLNVNRVTQVVNRLNYGKGSYAFALNSQGQAIIHPNPELMFIAEKPAPSFLKSSDANLAAIASQMVNRKQGIELISIDGTNKYVAYVPLKQANWSIALVIPRENIESQLQALNLLASILGGLLLVAAIFAWRQIKLSEQAQSQVILLSQQQKTLQQQAQELKQTLLELQQTQTQLIQTEKMSSLGQLIAGVAHEINNPVSFIYGNLTHANEYTQDLLRLLQLYQQYYPEPAPEIQDEIETLEIDFLMADLPKLLTSMKVGADRIKQIVLSLRNFSRLDEAEMKAVNIHEGIDSTLMILEHRLKATSERPAIEVIKEYGELPPVECFVGQLNQVFMNILTNAIDAVEQSSEILTKPQIRIATRLNDNQHVTIRIADNGVGIAESIQKQLFDPFFTTKPVGKGTGLGLSISYQIITEKHGGQLKCISAIGEGTEFVITIPLHQTKAQV</sequence>
<dbReference type="Gene3D" id="3.30.450.20">
    <property type="entry name" value="PAS domain"/>
    <property type="match status" value="2"/>
</dbReference>
<dbReference type="RefSeq" id="WP_016869745.1">
    <property type="nucleotide sequence ID" value="NZ_CAWNVR010000447.1"/>
</dbReference>
<dbReference type="PANTHER" id="PTHR43065:SF50">
    <property type="entry name" value="HISTIDINE KINASE"/>
    <property type="match status" value="1"/>
</dbReference>
<reference evidence="14 15" key="1">
    <citation type="submission" date="2017-08" db="EMBL/GenBank/DDBJ databases">
        <title>Genomes of Fischerella (Mastigocladus) sp. strains.</title>
        <authorList>
            <person name="Miller S.R."/>
        </authorList>
    </citation>
    <scope>NUCLEOTIDE SEQUENCE [LARGE SCALE GENOMIC DNA]</scope>
    <source>
        <strain evidence="14 15">CCMEE 5323</strain>
    </source>
</reference>
<dbReference type="InterPro" id="IPR004358">
    <property type="entry name" value="Sig_transdc_His_kin-like_C"/>
</dbReference>
<keyword evidence="7 14" id="KW-0418">Kinase</keyword>
<dbReference type="PROSITE" id="PS50109">
    <property type="entry name" value="HIS_KIN"/>
    <property type="match status" value="1"/>
</dbReference>
<dbReference type="Gene3D" id="3.30.565.10">
    <property type="entry name" value="Histidine kinase-like ATPase, C-terminal domain"/>
    <property type="match status" value="1"/>
</dbReference>
<dbReference type="GO" id="GO:0000155">
    <property type="term" value="F:phosphorelay sensor kinase activity"/>
    <property type="evidence" value="ECO:0007669"/>
    <property type="project" value="InterPro"/>
</dbReference>
<evidence type="ECO:0000256" key="2">
    <source>
        <dbReference type="ARBA" id="ARBA00004651"/>
    </source>
</evidence>
<keyword evidence="11" id="KW-0175">Coiled coil</keyword>
<comment type="catalytic activity">
    <reaction evidence="1">
        <text>ATP + protein L-histidine = ADP + protein N-phospho-L-histidine.</text>
        <dbReference type="EC" id="2.7.13.3"/>
    </reaction>
</comment>
<feature type="coiled-coil region" evidence="11">
    <location>
        <begin position="339"/>
        <end position="376"/>
    </location>
</feature>
<evidence type="ECO:0000256" key="6">
    <source>
        <dbReference type="ARBA" id="ARBA00022692"/>
    </source>
</evidence>
<dbReference type="InterPro" id="IPR003661">
    <property type="entry name" value="HisK_dim/P_dom"/>
</dbReference>
<evidence type="ECO:0000256" key="4">
    <source>
        <dbReference type="ARBA" id="ARBA00022475"/>
    </source>
</evidence>
<name>A0A2N6K1F9_FISMU</name>
<evidence type="ECO:0000256" key="5">
    <source>
        <dbReference type="ARBA" id="ARBA00022553"/>
    </source>
</evidence>
<dbReference type="CDD" id="cd18773">
    <property type="entry name" value="PDC1_HK_sensor"/>
    <property type="match status" value="1"/>
</dbReference>
<feature type="domain" description="Histidine kinase" evidence="13">
    <location>
        <begin position="385"/>
        <end position="636"/>
    </location>
</feature>
<dbReference type="InterPro" id="IPR033479">
    <property type="entry name" value="dCache_1"/>
</dbReference>
<dbReference type="InterPro" id="IPR036890">
    <property type="entry name" value="HATPase_C_sf"/>
</dbReference>
<dbReference type="Proteomes" id="UP000235036">
    <property type="component" value="Unassembled WGS sequence"/>
</dbReference>
<feature type="transmembrane region" description="Helical" evidence="12">
    <location>
        <begin position="30"/>
        <end position="51"/>
    </location>
</feature>